<evidence type="ECO:0008006" key="3">
    <source>
        <dbReference type="Google" id="ProtNLM"/>
    </source>
</evidence>
<evidence type="ECO:0000313" key="2">
    <source>
        <dbReference type="Proteomes" id="UP000191554"/>
    </source>
</evidence>
<reference evidence="1 2" key="1">
    <citation type="submission" date="2017-03" db="EMBL/GenBank/DDBJ databases">
        <title>Genome sequence of Clostridium hungatei DSM 14427.</title>
        <authorList>
            <person name="Poehlein A."/>
            <person name="Daniel R."/>
        </authorList>
    </citation>
    <scope>NUCLEOTIDE SEQUENCE [LARGE SCALE GENOMIC DNA]</scope>
    <source>
        <strain evidence="1 2">DSM 14427</strain>
    </source>
</reference>
<comment type="caution">
    <text evidence="1">The sequence shown here is derived from an EMBL/GenBank/DDBJ whole genome shotgun (WGS) entry which is preliminary data.</text>
</comment>
<dbReference type="InterPro" id="IPR011989">
    <property type="entry name" value="ARM-like"/>
</dbReference>
<accession>A0A1V4SLF3</accession>
<organism evidence="1 2">
    <name type="scientific">Ruminiclostridium hungatei</name>
    <name type="common">Clostridium hungatei</name>
    <dbReference type="NCBI Taxonomy" id="48256"/>
    <lineage>
        <taxon>Bacteria</taxon>
        <taxon>Bacillati</taxon>
        <taxon>Bacillota</taxon>
        <taxon>Clostridia</taxon>
        <taxon>Eubacteriales</taxon>
        <taxon>Oscillospiraceae</taxon>
        <taxon>Ruminiclostridium</taxon>
    </lineage>
</organism>
<keyword evidence="2" id="KW-1185">Reference proteome</keyword>
<evidence type="ECO:0000313" key="1">
    <source>
        <dbReference type="EMBL" id="OPX44623.1"/>
    </source>
</evidence>
<dbReference type="STRING" id="48256.CLHUN_16170"/>
<dbReference type="InterPro" id="IPR016024">
    <property type="entry name" value="ARM-type_fold"/>
</dbReference>
<dbReference type="Gene3D" id="1.25.10.10">
    <property type="entry name" value="Leucine-rich Repeat Variant"/>
    <property type="match status" value="1"/>
</dbReference>
<protein>
    <recommendedName>
        <fullName evidence="3">HEAT repeat protein</fullName>
    </recommendedName>
</protein>
<gene>
    <name evidence="1" type="ORF">CLHUN_16170</name>
</gene>
<proteinExistence type="predicted"/>
<sequence length="262" mass="29762">MYNGYGDVTALLGTDGTLAASYYYDTFGNASETHYYNASGTETSKAEIPWRYKVINKLRSELNKFWNWASMTKEEYAGLPDYGDWESGYPSWEELLAVTEDALNTLPGIKEKSQYEEMLTLILDVAAIDNYTGKVIKRCREILTNCPEFCDTAVVHLLPGARMQVADLIGEIGDLTLIQYLKILANDKINYVQRSALVALSKIVPEVAEEIAYNKIEDKDEYIRLFSLILLKRISSTKLPTVMEILKNDESQFIQEELKAIF</sequence>
<dbReference type="AlphaFoldDB" id="A0A1V4SLF3"/>
<dbReference type="RefSeq" id="WP_165755702.1">
    <property type="nucleotide sequence ID" value="NZ_MZGX01000008.1"/>
</dbReference>
<dbReference type="EMBL" id="MZGX01000008">
    <property type="protein sequence ID" value="OPX44623.1"/>
    <property type="molecule type" value="Genomic_DNA"/>
</dbReference>
<dbReference type="SUPFAM" id="SSF48371">
    <property type="entry name" value="ARM repeat"/>
    <property type="match status" value="1"/>
</dbReference>
<dbReference type="Proteomes" id="UP000191554">
    <property type="component" value="Unassembled WGS sequence"/>
</dbReference>
<name>A0A1V4SLF3_RUMHU</name>